<comment type="caution">
    <text evidence="1">The sequence shown here is derived from an EMBL/GenBank/DDBJ whole genome shotgun (WGS) entry which is preliminary data.</text>
</comment>
<proteinExistence type="predicted"/>
<sequence>MTVLNFLGRLMKWSDVLENDQSPSMARHVKFNLPGGGFKSKEGGVSGERGRSFDTVLRRFDYVFRGTFWPEVHYKRFTGPKKMTTTVSVRMELWGAAGVGLCMV</sequence>
<evidence type="ECO:0000313" key="1">
    <source>
        <dbReference type="EMBL" id="GIY08636.1"/>
    </source>
</evidence>
<name>A0AAV4QKL8_9ARAC</name>
<keyword evidence="2" id="KW-1185">Reference proteome</keyword>
<reference evidence="1 2" key="1">
    <citation type="submission" date="2021-06" db="EMBL/GenBank/DDBJ databases">
        <title>Caerostris darwini draft genome.</title>
        <authorList>
            <person name="Kono N."/>
            <person name="Arakawa K."/>
        </authorList>
    </citation>
    <scope>NUCLEOTIDE SEQUENCE [LARGE SCALE GENOMIC DNA]</scope>
</reference>
<accession>A0AAV4QKL8</accession>
<organism evidence="1 2">
    <name type="scientific">Caerostris darwini</name>
    <dbReference type="NCBI Taxonomy" id="1538125"/>
    <lineage>
        <taxon>Eukaryota</taxon>
        <taxon>Metazoa</taxon>
        <taxon>Ecdysozoa</taxon>
        <taxon>Arthropoda</taxon>
        <taxon>Chelicerata</taxon>
        <taxon>Arachnida</taxon>
        <taxon>Araneae</taxon>
        <taxon>Araneomorphae</taxon>
        <taxon>Entelegynae</taxon>
        <taxon>Araneoidea</taxon>
        <taxon>Araneidae</taxon>
        <taxon>Caerostris</taxon>
    </lineage>
</organism>
<evidence type="ECO:0000313" key="2">
    <source>
        <dbReference type="Proteomes" id="UP001054837"/>
    </source>
</evidence>
<dbReference type="Proteomes" id="UP001054837">
    <property type="component" value="Unassembled WGS sequence"/>
</dbReference>
<gene>
    <name evidence="1" type="ORF">CDAR_433281</name>
</gene>
<dbReference type="EMBL" id="BPLQ01004536">
    <property type="protein sequence ID" value="GIY08636.1"/>
    <property type="molecule type" value="Genomic_DNA"/>
</dbReference>
<protein>
    <submittedName>
        <fullName evidence="1">Uncharacterized protein</fullName>
    </submittedName>
</protein>
<dbReference type="AlphaFoldDB" id="A0AAV4QKL8"/>